<dbReference type="Proteomes" id="UP000268093">
    <property type="component" value="Unassembled WGS sequence"/>
</dbReference>
<proteinExistence type="predicted"/>
<feature type="region of interest" description="Disordered" evidence="1">
    <location>
        <begin position="85"/>
        <end position="130"/>
    </location>
</feature>
<protein>
    <submittedName>
        <fullName evidence="2">Uncharacterized protein</fullName>
    </submittedName>
</protein>
<name>A0A433D6I1_9FUNG</name>
<dbReference type="EMBL" id="RBNI01005822">
    <property type="protein sequence ID" value="RUP46456.1"/>
    <property type="molecule type" value="Genomic_DNA"/>
</dbReference>
<evidence type="ECO:0000256" key="1">
    <source>
        <dbReference type="SAM" id="MobiDB-lite"/>
    </source>
</evidence>
<keyword evidence="3" id="KW-1185">Reference proteome</keyword>
<accession>A0A433D6I1</accession>
<reference evidence="2 3" key="1">
    <citation type="journal article" date="2018" name="New Phytol.">
        <title>Phylogenomics of Endogonaceae and evolution of mycorrhizas within Mucoromycota.</title>
        <authorList>
            <person name="Chang Y."/>
            <person name="Desiro A."/>
            <person name="Na H."/>
            <person name="Sandor L."/>
            <person name="Lipzen A."/>
            <person name="Clum A."/>
            <person name="Barry K."/>
            <person name="Grigoriev I.V."/>
            <person name="Martin F.M."/>
            <person name="Stajich J.E."/>
            <person name="Smith M.E."/>
            <person name="Bonito G."/>
            <person name="Spatafora J.W."/>
        </authorList>
    </citation>
    <scope>NUCLEOTIDE SEQUENCE [LARGE SCALE GENOMIC DNA]</scope>
    <source>
        <strain evidence="2 3">GMNB39</strain>
    </source>
</reference>
<evidence type="ECO:0000313" key="3">
    <source>
        <dbReference type="Proteomes" id="UP000268093"/>
    </source>
</evidence>
<comment type="caution">
    <text evidence="2">The sequence shown here is derived from an EMBL/GenBank/DDBJ whole genome shotgun (WGS) entry which is preliminary data.</text>
</comment>
<sequence length="130" mass="12178">MRLACWAAHLWVGWAGILSPVGGLVIFGISEIFGGWCLVYGGRLVGVGCLVGRLRFDGGGGDGGGGDGGGGDGVVAHVLSSSLTELSSNPAISRGGDGGGGDGGGGDGGGGDGGGGDGGSGGAEGREEFV</sequence>
<feature type="compositionally biased region" description="Gly residues" evidence="1">
    <location>
        <begin position="95"/>
        <end position="123"/>
    </location>
</feature>
<evidence type="ECO:0000313" key="2">
    <source>
        <dbReference type="EMBL" id="RUP46456.1"/>
    </source>
</evidence>
<dbReference type="AlphaFoldDB" id="A0A433D6I1"/>
<gene>
    <name evidence="2" type="ORF">BC936DRAFT_146936</name>
</gene>
<organism evidence="2 3">
    <name type="scientific">Jimgerdemannia flammicorona</name>
    <dbReference type="NCBI Taxonomy" id="994334"/>
    <lineage>
        <taxon>Eukaryota</taxon>
        <taxon>Fungi</taxon>
        <taxon>Fungi incertae sedis</taxon>
        <taxon>Mucoromycota</taxon>
        <taxon>Mucoromycotina</taxon>
        <taxon>Endogonomycetes</taxon>
        <taxon>Endogonales</taxon>
        <taxon>Endogonaceae</taxon>
        <taxon>Jimgerdemannia</taxon>
    </lineage>
</organism>